<dbReference type="Gene3D" id="3.30.160.60">
    <property type="entry name" value="Classic Zinc Finger"/>
    <property type="match status" value="4"/>
</dbReference>
<dbReference type="GO" id="GO:0003677">
    <property type="term" value="F:DNA binding"/>
    <property type="evidence" value="ECO:0007669"/>
    <property type="project" value="UniProtKB-KW"/>
</dbReference>
<keyword evidence="7" id="KW-0238">DNA-binding</keyword>
<dbReference type="InterPro" id="IPR050331">
    <property type="entry name" value="Zinc_finger"/>
</dbReference>
<dbReference type="PROSITE" id="PS50157">
    <property type="entry name" value="ZINC_FINGER_C2H2_2"/>
    <property type="match status" value="5"/>
</dbReference>
<feature type="domain" description="C2H2-type" evidence="11">
    <location>
        <begin position="241"/>
        <end position="268"/>
    </location>
</feature>
<dbReference type="InterPro" id="IPR036236">
    <property type="entry name" value="Znf_C2H2_sf"/>
</dbReference>
<evidence type="ECO:0000313" key="13">
    <source>
        <dbReference type="RefSeq" id="XP_026284701.1"/>
    </source>
</evidence>
<organism evidence="12 13">
    <name type="scientific">Frankliniella occidentalis</name>
    <name type="common">Western flower thrips</name>
    <name type="synonym">Euthrips occidentalis</name>
    <dbReference type="NCBI Taxonomy" id="133901"/>
    <lineage>
        <taxon>Eukaryota</taxon>
        <taxon>Metazoa</taxon>
        <taxon>Ecdysozoa</taxon>
        <taxon>Arthropoda</taxon>
        <taxon>Hexapoda</taxon>
        <taxon>Insecta</taxon>
        <taxon>Pterygota</taxon>
        <taxon>Neoptera</taxon>
        <taxon>Paraneoptera</taxon>
        <taxon>Thysanoptera</taxon>
        <taxon>Terebrantia</taxon>
        <taxon>Thripoidea</taxon>
        <taxon>Thripidae</taxon>
        <taxon>Frankliniella</taxon>
    </lineage>
</organism>
<evidence type="ECO:0000256" key="10">
    <source>
        <dbReference type="PROSITE-ProRule" id="PRU00042"/>
    </source>
</evidence>
<dbReference type="GO" id="GO:0005634">
    <property type="term" value="C:nucleus"/>
    <property type="evidence" value="ECO:0007669"/>
    <property type="project" value="UniProtKB-SubCell"/>
</dbReference>
<evidence type="ECO:0000256" key="4">
    <source>
        <dbReference type="ARBA" id="ARBA00022771"/>
    </source>
</evidence>
<keyword evidence="9" id="KW-0539">Nucleus</keyword>
<dbReference type="GO" id="GO:0010468">
    <property type="term" value="P:regulation of gene expression"/>
    <property type="evidence" value="ECO:0007669"/>
    <property type="project" value="TreeGrafter"/>
</dbReference>
<sequence length="395" mass="42844">MSENSNVPVGESGVSLVTTQMTSEEMNRYCEASVVVTSEGVMESSDVSTSNSVIMTTPRTQEVPMVSLSGGKAVYLSDQFTAVLVKPESLLYGVEVPIVKKEPGEMASNEMMTVPTTSAVYSEGVSVPVTQIPWLAPISQSVTQKEVSGSEDAQKAQILVHETSPDSASATPAAPYMFESKDRLFECEFCPNIRFTRGQLRRHKTVHLGQRNYVCNTCGKRFAWKHSLLKHAVLHTGQAPFSCNQCGKLFSAAHHLQHHVKQHDVQRRYDCSKCDKVFSQPEDLAVHIESHSSSETYMCNICAKCFASKFELTSHMRAHNEAAGTVVSTGAHSLIKQNVAPGGMVYLTQPDMSAAQMISHPKLGGAVNQISPHIVTLQAAVPNVPVTSVASCPST</sequence>
<dbReference type="PANTHER" id="PTHR16515">
    <property type="entry name" value="PR DOMAIN ZINC FINGER PROTEIN"/>
    <property type="match status" value="1"/>
</dbReference>
<dbReference type="OrthoDB" id="6077919at2759"/>
<feature type="domain" description="C2H2-type" evidence="11">
    <location>
        <begin position="213"/>
        <end position="240"/>
    </location>
</feature>
<keyword evidence="12" id="KW-1185">Reference proteome</keyword>
<dbReference type="InterPro" id="IPR013087">
    <property type="entry name" value="Znf_C2H2_type"/>
</dbReference>
<feature type="domain" description="C2H2-type" evidence="11">
    <location>
        <begin position="185"/>
        <end position="212"/>
    </location>
</feature>
<dbReference type="SUPFAM" id="SSF57667">
    <property type="entry name" value="beta-beta-alpha zinc fingers"/>
    <property type="match status" value="3"/>
</dbReference>
<protein>
    <submittedName>
        <fullName evidence="13">Zinc finger protein 616</fullName>
    </submittedName>
</protein>
<evidence type="ECO:0000256" key="2">
    <source>
        <dbReference type="ARBA" id="ARBA00022723"/>
    </source>
</evidence>
<evidence type="ECO:0000256" key="9">
    <source>
        <dbReference type="ARBA" id="ARBA00023242"/>
    </source>
</evidence>
<dbReference type="FunFam" id="3.30.160.60:FF:000322">
    <property type="entry name" value="GDNF-inducible zinc finger protein 1"/>
    <property type="match status" value="1"/>
</dbReference>
<evidence type="ECO:0000256" key="8">
    <source>
        <dbReference type="ARBA" id="ARBA00023163"/>
    </source>
</evidence>
<keyword evidence="8" id="KW-0804">Transcription</keyword>
<evidence type="ECO:0000256" key="6">
    <source>
        <dbReference type="ARBA" id="ARBA00023015"/>
    </source>
</evidence>
<feature type="domain" description="C2H2-type" evidence="11">
    <location>
        <begin position="297"/>
        <end position="324"/>
    </location>
</feature>
<keyword evidence="5" id="KW-0862">Zinc</keyword>
<name>A0A6J1T1Z0_FRAOC</name>
<evidence type="ECO:0000259" key="11">
    <source>
        <dbReference type="PROSITE" id="PS50157"/>
    </source>
</evidence>
<dbReference type="AlphaFoldDB" id="A0A6J1T1Z0"/>
<keyword evidence="2" id="KW-0479">Metal-binding</keyword>
<reference evidence="13" key="1">
    <citation type="submission" date="2025-08" db="UniProtKB">
        <authorList>
            <consortium name="RefSeq"/>
        </authorList>
    </citation>
    <scope>IDENTIFICATION</scope>
    <source>
        <tissue evidence="13">Whole organism</tissue>
    </source>
</reference>
<keyword evidence="6" id="KW-0805">Transcription regulation</keyword>
<dbReference type="PROSITE" id="PS00028">
    <property type="entry name" value="ZINC_FINGER_C2H2_1"/>
    <property type="match status" value="4"/>
</dbReference>
<comment type="subcellular location">
    <subcellularLocation>
        <location evidence="1">Nucleus</location>
    </subcellularLocation>
</comment>
<dbReference type="GO" id="GO:0008270">
    <property type="term" value="F:zinc ion binding"/>
    <property type="evidence" value="ECO:0007669"/>
    <property type="project" value="UniProtKB-KW"/>
</dbReference>
<dbReference type="PANTHER" id="PTHR16515:SF49">
    <property type="entry name" value="GASTRULA ZINC FINGER PROTEIN XLCGF49.1-LIKE-RELATED"/>
    <property type="match status" value="1"/>
</dbReference>
<dbReference type="FunFam" id="3.30.160.60:FF:000100">
    <property type="entry name" value="Zinc finger 45-like"/>
    <property type="match status" value="1"/>
</dbReference>
<evidence type="ECO:0000256" key="3">
    <source>
        <dbReference type="ARBA" id="ARBA00022737"/>
    </source>
</evidence>
<dbReference type="GeneID" id="113210772"/>
<dbReference type="Proteomes" id="UP000504606">
    <property type="component" value="Unplaced"/>
</dbReference>
<proteinExistence type="predicted"/>
<evidence type="ECO:0000256" key="5">
    <source>
        <dbReference type="ARBA" id="ARBA00022833"/>
    </source>
</evidence>
<evidence type="ECO:0000256" key="1">
    <source>
        <dbReference type="ARBA" id="ARBA00004123"/>
    </source>
</evidence>
<evidence type="ECO:0000313" key="12">
    <source>
        <dbReference type="Proteomes" id="UP000504606"/>
    </source>
</evidence>
<evidence type="ECO:0000256" key="7">
    <source>
        <dbReference type="ARBA" id="ARBA00023125"/>
    </source>
</evidence>
<dbReference type="KEGG" id="foc:113210772"/>
<feature type="domain" description="C2H2-type" evidence="11">
    <location>
        <begin position="269"/>
        <end position="296"/>
    </location>
</feature>
<dbReference type="RefSeq" id="XP_026284701.1">
    <property type="nucleotide sequence ID" value="XM_026428916.2"/>
</dbReference>
<accession>A0A6J1T1Z0</accession>
<gene>
    <name evidence="13" type="primary">LOC113210772</name>
</gene>
<dbReference type="Pfam" id="PF00096">
    <property type="entry name" value="zf-C2H2"/>
    <property type="match status" value="2"/>
</dbReference>
<keyword evidence="4 10" id="KW-0863">Zinc-finger</keyword>
<dbReference type="SMART" id="SM00355">
    <property type="entry name" value="ZnF_C2H2"/>
    <property type="match status" value="5"/>
</dbReference>
<keyword evidence="3" id="KW-0677">Repeat</keyword>